<organism evidence="9 10">
    <name type="scientific">Myceligenerans xiligouense</name>
    <dbReference type="NCBI Taxonomy" id="253184"/>
    <lineage>
        <taxon>Bacteria</taxon>
        <taxon>Bacillati</taxon>
        <taxon>Actinomycetota</taxon>
        <taxon>Actinomycetes</taxon>
        <taxon>Micrococcales</taxon>
        <taxon>Promicromonosporaceae</taxon>
        <taxon>Myceligenerans</taxon>
    </lineage>
</organism>
<accession>A0A3N4ZGX5</accession>
<evidence type="ECO:0000256" key="6">
    <source>
        <dbReference type="ARBA" id="ARBA00022989"/>
    </source>
</evidence>
<dbReference type="Proteomes" id="UP000280501">
    <property type="component" value="Unassembled WGS sequence"/>
</dbReference>
<evidence type="ECO:0000256" key="2">
    <source>
        <dbReference type="ARBA" id="ARBA00022475"/>
    </source>
</evidence>
<keyword evidence="3" id="KW-0328">Glycosyltransferase</keyword>
<dbReference type="EMBL" id="RKQZ01000001">
    <property type="protein sequence ID" value="RPF20105.1"/>
    <property type="molecule type" value="Genomic_DNA"/>
</dbReference>
<dbReference type="InterPro" id="IPR050297">
    <property type="entry name" value="LipidA_mod_glycosyltrf_83"/>
</dbReference>
<feature type="transmembrane region" description="Helical" evidence="8">
    <location>
        <begin position="500"/>
        <end position="522"/>
    </location>
</feature>
<sequence>MAGGPPPRRGARAISYADDVIRTLARAASDPRRREHAGVVAAALTAVLLSLTVLLTDPPYATGDEPPHMDYAYQVWHGELPVFEEGLELRPEGAWLAPVQWTAQHPPLYYLLVAPLVGPLADAGHPVAAVYAARAVNTLLAGLFVVVAWWSARRLSRPGSPLPPLVALVACLTAAVAHVGGSGYNDLLAAVLVTTMYGVSATAIRRGLDGRLVAALCLLAAGCALTRLSTAVIAVVVAAVAVLAGVVRAAQGRGRRAPVVWLAVGGPVTALAAAGWFYARNVALTGNIQGSHFDWALANQNRTERTVWEVLTDPITWARLPDLFWWAGRVPPRTDHPLTTLILTAVLLVWIPLFLAVLDRVRRRRGTLRSPEPVTTDPPAGDARTLHAAATAPAGEPLPAPAAPWPGSLTDRRLLLALPWTAVGVAIVLQVLYAASSGGVYPRYFLPVALPLFLGVAAGLAVRPRLLVPVWAGITLADLGVWLVLELSTPAEAGLYSEPVAPAAAVGVLAVASAVGATVLTLRAYRRPTTTAAAATSTATRNQPPS</sequence>
<dbReference type="PANTHER" id="PTHR33908">
    <property type="entry name" value="MANNOSYLTRANSFERASE YKCB-RELATED"/>
    <property type="match status" value="1"/>
</dbReference>
<evidence type="ECO:0000256" key="8">
    <source>
        <dbReference type="SAM" id="Phobius"/>
    </source>
</evidence>
<dbReference type="GO" id="GO:0005886">
    <property type="term" value="C:plasma membrane"/>
    <property type="evidence" value="ECO:0007669"/>
    <property type="project" value="UniProtKB-SubCell"/>
</dbReference>
<keyword evidence="7 8" id="KW-0472">Membrane</keyword>
<dbReference type="GO" id="GO:0016763">
    <property type="term" value="F:pentosyltransferase activity"/>
    <property type="evidence" value="ECO:0007669"/>
    <property type="project" value="TreeGrafter"/>
</dbReference>
<feature type="transmembrane region" description="Helical" evidence="8">
    <location>
        <begin position="466"/>
        <end position="485"/>
    </location>
</feature>
<comment type="subcellular location">
    <subcellularLocation>
        <location evidence="1">Cell membrane</location>
        <topology evidence="1">Multi-pass membrane protein</topology>
    </subcellularLocation>
</comment>
<evidence type="ECO:0000256" key="5">
    <source>
        <dbReference type="ARBA" id="ARBA00022692"/>
    </source>
</evidence>
<proteinExistence type="predicted"/>
<feature type="transmembrane region" description="Helical" evidence="8">
    <location>
        <begin position="233"/>
        <end position="250"/>
    </location>
</feature>
<evidence type="ECO:0000256" key="7">
    <source>
        <dbReference type="ARBA" id="ARBA00023136"/>
    </source>
</evidence>
<feature type="transmembrane region" description="Helical" evidence="8">
    <location>
        <begin position="259"/>
        <end position="279"/>
    </location>
</feature>
<evidence type="ECO:0000313" key="10">
    <source>
        <dbReference type="Proteomes" id="UP000280501"/>
    </source>
</evidence>
<keyword evidence="2" id="KW-1003">Cell membrane</keyword>
<feature type="transmembrane region" description="Helical" evidence="8">
    <location>
        <begin position="162"/>
        <end position="181"/>
    </location>
</feature>
<feature type="transmembrane region" description="Helical" evidence="8">
    <location>
        <begin position="414"/>
        <end position="435"/>
    </location>
</feature>
<evidence type="ECO:0000256" key="4">
    <source>
        <dbReference type="ARBA" id="ARBA00022679"/>
    </source>
</evidence>
<keyword evidence="4" id="KW-0808">Transferase</keyword>
<gene>
    <name evidence="9" type="ORF">EDD34_0683</name>
</gene>
<evidence type="ECO:0000256" key="3">
    <source>
        <dbReference type="ARBA" id="ARBA00022676"/>
    </source>
</evidence>
<keyword evidence="6 8" id="KW-1133">Transmembrane helix</keyword>
<feature type="transmembrane region" description="Helical" evidence="8">
    <location>
        <begin position="338"/>
        <end position="358"/>
    </location>
</feature>
<feature type="transmembrane region" description="Helical" evidence="8">
    <location>
        <begin position="36"/>
        <end position="56"/>
    </location>
</feature>
<dbReference type="GO" id="GO:0009103">
    <property type="term" value="P:lipopolysaccharide biosynthetic process"/>
    <property type="evidence" value="ECO:0007669"/>
    <property type="project" value="UniProtKB-ARBA"/>
</dbReference>
<reference evidence="9 10" key="1">
    <citation type="submission" date="2018-11" db="EMBL/GenBank/DDBJ databases">
        <title>Sequencing the genomes of 1000 actinobacteria strains.</title>
        <authorList>
            <person name="Klenk H.-P."/>
        </authorList>
    </citation>
    <scope>NUCLEOTIDE SEQUENCE [LARGE SCALE GENOMIC DNA]</scope>
    <source>
        <strain evidence="9 10">DSM 15700</strain>
    </source>
</reference>
<name>A0A3N4ZGX5_9MICO</name>
<evidence type="ECO:0000313" key="9">
    <source>
        <dbReference type="EMBL" id="RPF20105.1"/>
    </source>
</evidence>
<keyword evidence="5 8" id="KW-0812">Transmembrane</keyword>
<feature type="transmembrane region" description="Helical" evidence="8">
    <location>
        <begin position="441"/>
        <end position="461"/>
    </location>
</feature>
<comment type="caution">
    <text evidence="9">The sequence shown here is derived from an EMBL/GenBank/DDBJ whole genome shotgun (WGS) entry which is preliminary data.</text>
</comment>
<feature type="transmembrane region" description="Helical" evidence="8">
    <location>
        <begin position="128"/>
        <end position="150"/>
    </location>
</feature>
<dbReference type="AlphaFoldDB" id="A0A3N4ZGX5"/>
<keyword evidence="10" id="KW-1185">Reference proteome</keyword>
<evidence type="ECO:0000256" key="1">
    <source>
        <dbReference type="ARBA" id="ARBA00004651"/>
    </source>
</evidence>
<protein>
    <submittedName>
        <fullName evidence="9">Putative membrane protein DUF2142</fullName>
    </submittedName>
</protein>
<dbReference type="PANTHER" id="PTHR33908:SF11">
    <property type="entry name" value="MEMBRANE PROTEIN"/>
    <property type="match status" value="1"/>
</dbReference>